<comment type="caution">
    <text evidence="1">The sequence shown here is derived from an EMBL/GenBank/DDBJ whole genome shotgun (WGS) entry which is preliminary data.</text>
</comment>
<dbReference type="EMBL" id="DTAI01000081">
    <property type="protein sequence ID" value="HGN36488.1"/>
    <property type="molecule type" value="Genomic_DNA"/>
</dbReference>
<dbReference type="AlphaFoldDB" id="A0A7J3I6Y4"/>
<name>A0A7J3I6Y4_9CREN</name>
<accession>A0A7J3I6Y4</accession>
<sequence>MDYCIYIETLSNRFLKLVPREEGQSFIVIDIENNTVFSSKKGFYTCHDFESAKNLVKILLLDKNVDADMLYIVANLDEKTLEKAIPILSKNPNKRSPNEIAVIGRIIYTLPCKKKTLFISKRIDVKIILEIIEFIVSYIK</sequence>
<evidence type="ECO:0000313" key="1">
    <source>
        <dbReference type="EMBL" id="HGN36488.1"/>
    </source>
</evidence>
<reference evidence="1" key="1">
    <citation type="journal article" date="2020" name="mSystems">
        <title>Genome- and Community-Level Interaction Insights into Carbon Utilization and Element Cycling Functions of Hydrothermarchaeota in Hydrothermal Sediment.</title>
        <authorList>
            <person name="Zhou Z."/>
            <person name="Liu Y."/>
            <person name="Xu W."/>
            <person name="Pan J."/>
            <person name="Luo Z.H."/>
            <person name="Li M."/>
        </authorList>
    </citation>
    <scope>NUCLEOTIDE SEQUENCE [LARGE SCALE GENOMIC DNA]</scope>
    <source>
        <strain evidence="1">SpSt-618</strain>
        <strain evidence="2">SpSt-657</strain>
    </source>
</reference>
<dbReference type="EMBL" id="DTBZ01000114">
    <property type="protein sequence ID" value="HGQ18546.1"/>
    <property type="molecule type" value="Genomic_DNA"/>
</dbReference>
<organism evidence="1">
    <name type="scientific">Ignisphaera aggregans</name>
    <dbReference type="NCBI Taxonomy" id="334771"/>
    <lineage>
        <taxon>Archaea</taxon>
        <taxon>Thermoproteota</taxon>
        <taxon>Thermoprotei</taxon>
        <taxon>Desulfurococcales</taxon>
        <taxon>Desulfurococcaceae</taxon>
        <taxon>Ignisphaera</taxon>
    </lineage>
</organism>
<gene>
    <name evidence="1" type="ORF">ENT87_02930</name>
    <name evidence="2" type="ORF">ENU30_06195</name>
</gene>
<evidence type="ECO:0000313" key="2">
    <source>
        <dbReference type="EMBL" id="HGQ18546.1"/>
    </source>
</evidence>
<proteinExistence type="predicted"/>
<protein>
    <submittedName>
        <fullName evidence="1">Uncharacterized protein</fullName>
    </submittedName>
</protein>